<sequence>MMVALTLAAKMPSTIWSDMSCFTSRSCLDKLPAVQRRHMMFFLWQAVTSSCARVRVSSSASRVQAVVGCSIISVSWSRVRRALTLTTRFLISQHSSLFFRALSTASLIMSATLTILSTLANGSAILSFSKLAELRCWLFCLPSDHLALPPSLYQATGRKPLVEEVWAMTHLSILYRKFPTPS</sequence>
<reference evidence="1" key="1">
    <citation type="submission" date="2014-09" db="EMBL/GenBank/DDBJ databases">
        <authorList>
            <person name="Magalhaes I.L.F."/>
            <person name="Oliveira U."/>
            <person name="Santos F.R."/>
            <person name="Vidigal T.H.D.A."/>
            <person name="Brescovit A.D."/>
            <person name="Santos A.J."/>
        </authorList>
    </citation>
    <scope>NUCLEOTIDE SEQUENCE</scope>
    <source>
        <tissue evidence="1">Shoot tissue taken approximately 20 cm above the soil surface</tissue>
    </source>
</reference>
<proteinExistence type="predicted"/>
<protein>
    <submittedName>
        <fullName evidence="1">Uncharacterized protein</fullName>
    </submittedName>
</protein>
<dbReference type="EMBL" id="GBRH01262080">
    <property type="protein sequence ID" value="JAD35815.1"/>
    <property type="molecule type" value="Transcribed_RNA"/>
</dbReference>
<dbReference type="AlphaFoldDB" id="A0A0A8ZGF0"/>
<accession>A0A0A8ZGF0</accession>
<name>A0A0A8ZGF0_ARUDO</name>
<reference evidence="1" key="2">
    <citation type="journal article" date="2015" name="Data Brief">
        <title>Shoot transcriptome of the giant reed, Arundo donax.</title>
        <authorList>
            <person name="Barrero R.A."/>
            <person name="Guerrero F.D."/>
            <person name="Moolhuijzen P."/>
            <person name="Goolsby J.A."/>
            <person name="Tidwell J."/>
            <person name="Bellgard S.E."/>
            <person name="Bellgard M.I."/>
        </authorList>
    </citation>
    <scope>NUCLEOTIDE SEQUENCE</scope>
    <source>
        <tissue evidence="1">Shoot tissue taken approximately 20 cm above the soil surface</tissue>
    </source>
</reference>
<evidence type="ECO:0000313" key="1">
    <source>
        <dbReference type="EMBL" id="JAD35815.1"/>
    </source>
</evidence>
<organism evidence="1">
    <name type="scientific">Arundo donax</name>
    <name type="common">Giant reed</name>
    <name type="synonym">Donax arundinaceus</name>
    <dbReference type="NCBI Taxonomy" id="35708"/>
    <lineage>
        <taxon>Eukaryota</taxon>
        <taxon>Viridiplantae</taxon>
        <taxon>Streptophyta</taxon>
        <taxon>Embryophyta</taxon>
        <taxon>Tracheophyta</taxon>
        <taxon>Spermatophyta</taxon>
        <taxon>Magnoliopsida</taxon>
        <taxon>Liliopsida</taxon>
        <taxon>Poales</taxon>
        <taxon>Poaceae</taxon>
        <taxon>PACMAD clade</taxon>
        <taxon>Arundinoideae</taxon>
        <taxon>Arundineae</taxon>
        <taxon>Arundo</taxon>
    </lineage>
</organism>